<dbReference type="AlphaFoldDB" id="A0A1C5HQG4"/>
<dbReference type="InterPro" id="IPR000873">
    <property type="entry name" value="AMP-dep_synth/lig_dom"/>
</dbReference>
<evidence type="ECO:0000256" key="1">
    <source>
        <dbReference type="ARBA" id="ARBA00006432"/>
    </source>
</evidence>
<dbReference type="Proteomes" id="UP000199360">
    <property type="component" value="Unassembled WGS sequence"/>
</dbReference>
<keyword evidence="2" id="KW-0436">Ligase</keyword>
<dbReference type="PANTHER" id="PTHR43272:SF32">
    <property type="entry name" value="AMP-DEPENDENT SYNTHETASE_LIGASE DOMAIN-CONTAINING PROTEIN"/>
    <property type="match status" value="1"/>
</dbReference>
<protein>
    <recommendedName>
        <fullName evidence="5">Acyl-CoA synthetase</fullName>
    </recommendedName>
</protein>
<gene>
    <name evidence="7" type="ORF">GA0070213_103394</name>
</gene>
<reference evidence="8" key="1">
    <citation type="submission" date="2016-06" db="EMBL/GenBank/DDBJ databases">
        <authorList>
            <person name="Varghese N."/>
            <person name="Submissions Spin"/>
        </authorList>
    </citation>
    <scope>NUCLEOTIDE SEQUENCE [LARGE SCALE GENOMIC DNA]</scope>
    <source>
        <strain evidence="8">DSM 45647</strain>
    </source>
</reference>
<accession>A0A1C5HQG4</accession>
<sequence>MALDVPYRSVPDMFLKRVADSPDRHAFAHPAQDDSGPVWLTWEQVGQRAKAIAAGLHGLGVGLEDPVAILANTRLEWVLADFGVMCAGGATTTVYPTTEPEDAVYILADSGSRVLFAENPAQAAKIAGAELPALTHVVLLDGAPDPAAGVPQLTLAELEERGAAALAAEPDLVDRLVAGIGPDHLATLIYTSGTTGRPKGVELLHGGWCWEGVAQAELGLLRVDDLQYLWLPLSHSFGKTLLCGATHVGLPTYVDGRVDKLVELLGVVRPTLMCGAPRVFEKVYNKAVTTAQSAGGAKAKIFAWGVAVGKEKVALEQAGKPVPAGLRLKYGLAEKLVFSKLQARLGGRMRVLVSGAAPLSAEIATFFAAANLPISEGYGLTETSAGAFVNPPDGLKIGSVGRAMGDLECRIDTDGEILVRGRPVMRGYHNLPGETAEAFTDDGFFRTGDIGTLDDDGYLRITDRKKDLVKTSGGKYVAPSHIEGVFKAVCPYTSQAVVIGQARNYCTMLVTLDPDAIQAWAAGTRLEGSDYTTIVTSPEAQEMVEGYVAELNAKLNRWETIKKVTILPRDLTIADGEVTPSLKIKRRSVETNFAGEIDKMYEGTLAEL</sequence>
<proteinExistence type="inferred from homology"/>
<organism evidence="7 8">
    <name type="scientific">Micromonospora humi</name>
    <dbReference type="NCBI Taxonomy" id="745366"/>
    <lineage>
        <taxon>Bacteria</taxon>
        <taxon>Bacillati</taxon>
        <taxon>Actinomycetota</taxon>
        <taxon>Actinomycetes</taxon>
        <taxon>Micromonosporales</taxon>
        <taxon>Micromonosporaceae</taxon>
        <taxon>Micromonospora</taxon>
    </lineage>
</organism>
<dbReference type="GO" id="GO:0016020">
    <property type="term" value="C:membrane"/>
    <property type="evidence" value="ECO:0007669"/>
    <property type="project" value="TreeGrafter"/>
</dbReference>
<evidence type="ECO:0000313" key="7">
    <source>
        <dbReference type="EMBL" id="SCG47841.1"/>
    </source>
</evidence>
<dbReference type="CDD" id="cd05907">
    <property type="entry name" value="VL_LC_FACS_like"/>
    <property type="match status" value="1"/>
</dbReference>
<dbReference type="STRING" id="745366.GA0070213_103394"/>
<evidence type="ECO:0000313" key="8">
    <source>
        <dbReference type="Proteomes" id="UP000199360"/>
    </source>
</evidence>
<keyword evidence="4" id="KW-0443">Lipid metabolism</keyword>
<keyword evidence="8" id="KW-1185">Reference proteome</keyword>
<dbReference type="RefSeq" id="WP_091059712.1">
    <property type="nucleotide sequence ID" value="NZ_FMDM01000003.1"/>
</dbReference>
<feature type="domain" description="AMP-dependent synthetase/ligase" evidence="6">
    <location>
        <begin position="16"/>
        <end position="429"/>
    </location>
</feature>
<dbReference type="GO" id="GO:0004467">
    <property type="term" value="F:long-chain fatty acid-CoA ligase activity"/>
    <property type="evidence" value="ECO:0007669"/>
    <property type="project" value="TreeGrafter"/>
</dbReference>
<name>A0A1C5HQG4_9ACTN</name>
<evidence type="ECO:0000256" key="2">
    <source>
        <dbReference type="ARBA" id="ARBA00022598"/>
    </source>
</evidence>
<evidence type="ECO:0000256" key="3">
    <source>
        <dbReference type="ARBA" id="ARBA00022832"/>
    </source>
</evidence>
<dbReference type="InterPro" id="IPR042099">
    <property type="entry name" value="ANL_N_sf"/>
</dbReference>
<dbReference type="SUPFAM" id="SSF56801">
    <property type="entry name" value="Acetyl-CoA synthetase-like"/>
    <property type="match status" value="1"/>
</dbReference>
<evidence type="ECO:0000256" key="4">
    <source>
        <dbReference type="ARBA" id="ARBA00023098"/>
    </source>
</evidence>
<dbReference type="OrthoDB" id="9803968at2"/>
<dbReference type="PANTHER" id="PTHR43272">
    <property type="entry name" value="LONG-CHAIN-FATTY-ACID--COA LIGASE"/>
    <property type="match status" value="1"/>
</dbReference>
<dbReference type="Pfam" id="PF23562">
    <property type="entry name" value="AMP-binding_C_3"/>
    <property type="match status" value="1"/>
</dbReference>
<dbReference type="Pfam" id="PF00501">
    <property type="entry name" value="AMP-binding"/>
    <property type="match status" value="1"/>
</dbReference>
<dbReference type="EMBL" id="FMDM01000003">
    <property type="protein sequence ID" value="SCG47841.1"/>
    <property type="molecule type" value="Genomic_DNA"/>
</dbReference>
<evidence type="ECO:0000256" key="5">
    <source>
        <dbReference type="ARBA" id="ARBA00032875"/>
    </source>
</evidence>
<keyword evidence="3" id="KW-0276">Fatty acid metabolism</keyword>
<dbReference type="InterPro" id="IPR020845">
    <property type="entry name" value="AMP-binding_CS"/>
</dbReference>
<dbReference type="PROSITE" id="PS00455">
    <property type="entry name" value="AMP_BINDING"/>
    <property type="match status" value="1"/>
</dbReference>
<comment type="similarity">
    <text evidence="1">Belongs to the ATP-dependent AMP-binding enzyme family.</text>
</comment>
<dbReference type="Gene3D" id="3.40.50.12780">
    <property type="entry name" value="N-terminal domain of ligase-like"/>
    <property type="match status" value="1"/>
</dbReference>
<evidence type="ECO:0000259" key="6">
    <source>
        <dbReference type="Pfam" id="PF00501"/>
    </source>
</evidence>